<keyword evidence="1" id="KW-0812">Transmembrane</keyword>
<keyword evidence="3" id="KW-1185">Reference proteome</keyword>
<dbReference type="InterPro" id="IPR035211">
    <property type="entry name" value="DUF5325"/>
</dbReference>
<proteinExistence type="predicted"/>
<reference evidence="2 3" key="1">
    <citation type="submission" date="2019-07" db="EMBL/GenBank/DDBJ databases">
        <title>Whole genome shotgun sequence of Alkalibacillus haloalkaliphilus NBRC 103110.</title>
        <authorList>
            <person name="Hosoyama A."/>
            <person name="Uohara A."/>
            <person name="Ohji S."/>
            <person name="Ichikawa N."/>
        </authorList>
    </citation>
    <scope>NUCLEOTIDE SEQUENCE [LARGE SCALE GENOMIC DNA]</scope>
    <source>
        <strain evidence="2 3">NBRC 103110</strain>
    </source>
</reference>
<dbReference type="PROSITE" id="PS51257">
    <property type="entry name" value="PROKAR_LIPOPROTEIN"/>
    <property type="match status" value="1"/>
</dbReference>
<name>A0A511W0Y8_9BACI</name>
<organism evidence="2 3">
    <name type="scientific">Alkalibacillus haloalkaliphilus</name>
    <dbReference type="NCBI Taxonomy" id="94136"/>
    <lineage>
        <taxon>Bacteria</taxon>
        <taxon>Bacillati</taxon>
        <taxon>Bacillota</taxon>
        <taxon>Bacilli</taxon>
        <taxon>Bacillales</taxon>
        <taxon>Bacillaceae</taxon>
        <taxon>Alkalibacillus</taxon>
    </lineage>
</organism>
<protein>
    <submittedName>
        <fullName evidence="2">Uncharacterized protein</fullName>
    </submittedName>
</protein>
<evidence type="ECO:0000313" key="3">
    <source>
        <dbReference type="Proteomes" id="UP000321440"/>
    </source>
</evidence>
<dbReference type="Pfam" id="PF17259">
    <property type="entry name" value="DUF5325"/>
    <property type="match status" value="1"/>
</dbReference>
<dbReference type="AlphaFoldDB" id="A0A511W0Y8"/>
<evidence type="ECO:0000256" key="1">
    <source>
        <dbReference type="SAM" id="Phobius"/>
    </source>
</evidence>
<feature type="transmembrane region" description="Helical" evidence="1">
    <location>
        <begin position="32"/>
        <end position="50"/>
    </location>
</feature>
<keyword evidence="1" id="KW-0472">Membrane</keyword>
<dbReference type="RefSeq" id="WP_146814135.1">
    <property type="nucleotide sequence ID" value="NZ_BJYA01000002.1"/>
</dbReference>
<gene>
    <name evidence="2" type="ORF">AHA02nite_05360</name>
</gene>
<dbReference type="EMBL" id="BJYA01000002">
    <property type="protein sequence ID" value="GEN44760.1"/>
    <property type="molecule type" value="Genomic_DNA"/>
</dbReference>
<comment type="caution">
    <text evidence="2">The sequence shown here is derived from an EMBL/GenBank/DDBJ whole genome shotgun (WGS) entry which is preliminary data.</text>
</comment>
<keyword evidence="1" id="KW-1133">Transmembrane helix</keyword>
<sequence length="61" mass="6931">MKHEIKMLLLAIAVVACFIASAIVISYRSYELFALFLFAGFALMGVGFKLKSDYQKKHEEE</sequence>
<evidence type="ECO:0000313" key="2">
    <source>
        <dbReference type="EMBL" id="GEN44760.1"/>
    </source>
</evidence>
<accession>A0A511W0Y8</accession>
<dbReference type="Proteomes" id="UP000321440">
    <property type="component" value="Unassembled WGS sequence"/>
</dbReference>